<evidence type="ECO:0000313" key="2">
    <source>
        <dbReference type="EMBL" id="KAK9293552.1"/>
    </source>
</evidence>
<dbReference type="PROSITE" id="PS50878">
    <property type="entry name" value="RT_POL"/>
    <property type="match status" value="1"/>
</dbReference>
<dbReference type="InterPro" id="IPR036691">
    <property type="entry name" value="Endo/exonu/phosph_ase_sf"/>
</dbReference>
<protein>
    <recommendedName>
        <fullName evidence="1">Reverse transcriptase domain-containing protein</fullName>
    </recommendedName>
</protein>
<dbReference type="AlphaFoldDB" id="A0AAW0Z7W4"/>
<dbReference type="InterPro" id="IPR005135">
    <property type="entry name" value="Endo/exonuclease/phosphatase"/>
</dbReference>
<name>A0AAW0Z7W4_9HYME</name>
<dbReference type="InterPro" id="IPR043502">
    <property type="entry name" value="DNA/RNA_pol_sf"/>
</dbReference>
<dbReference type="GO" id="GO:0071897">
    <property type="term" value="P:DNA biosynthetic process"/>
    <property type="evidence" value="ECO:0007669"/>
    <property type="project" value="UniProtKB-ARBA"/>
</dbReference>
<reference evidence="2 3" key="1">
    <citation type="submission" date="2024-05" db="EMBL/GenBank/DDBJ databases">
        <title>The nuclear and mitochondrial genome assemblies of Tetragonisca angustula (Apidae: Meliponini), a tiny yet remarkable pollinator in the Neotropics.</title>
        <authorList>
            <person name="Ferrari R."/>
            <person name="Ricardo P.C."/>
            <person name="Dias F.C."/>
            <person name="Araujo N.S."/>
            <person name="Soares D.O."/>
            <person name="Zhou Q.-S."/>
            <person name="Zhu C.-D."/>
            <person name="Coutinho L."/>
            <person name="Airas M.C."/>
            <person name="Batista T.M."/>
        </authorList>
    </citation>
    <scope>NUCLEOTIDE SEQUENCE [LARGE SCALE GENOMIC DNA]</scope>
    <source>
        <strain evidence="2">ASF017062</strain>
        <tissue evidence="2">Abdomen</tissue>
    </source>
</reference>
<evidence type="ECO:0000313" key="3">
    <source>
        <dbReference type="Proteomes" id="UP001432146"/>
    </source>
</evidence>
<comment type="caution">
    <text evidence="2">The sequence shown here is derived from an EMBL/GenBank/DDBJ whole genome shotgun (WGS) entry which is preliminary data.</text>
</comment>
<evidence type="ECO:0000259" key="1">
    <source>
        <dbReference type="PROSITE" id="PS50878"/>
    </source>
</evidence>
<dbReference type="Gene3D" id="3.60.10.10">
    <property type="entry name" value="Endonuclease/exonuclease/phosphatase"/>
    <property type="match status" value="1"/>
</dbReference>
<dbReference type="InterPro" id="IPR000477">
    <property type="entry name" value="RT_dom"/>
</dbReference>
<sequence length="1064" mass="121531">MATKPKNSRSPETVKIAQLNAQNSRQAIDDIRVSMTEMGIDAIALQEPYNSNGVIRGLGLTTKIILDTKTFTSRVKNRNPKSAIAVRNPEIKCLNLEHLCSTHFTCVEIVRLHTRFYLISAYMQYSDPIRDYLQQLEKILETLQGKEVIICIDANATSTSWHRLTTSHSGRSEQRGEELDEFIAQHRLIILNRTCNAPTFDNLHGQSNIDVTIATTAIASKVRNWRVHPNRINSDHRLITFEIACTNQRILTTQNNRFNMKRADWDAFRAHIRQSLNRITQQHDENTVNAQTRSEIIDQVILNAGNATIPKKRIFSKSVPWWNQTLRTLMEKVFEARHGLQRTRDETARKRLLSTYRKLRNKYSAEIKKAKQDSWEKFVTREGNKQPWSIIYKLQTKRLKLEAVQNNICIKGTHTNTWDETVKTLLNALIPNDEETNETAWHRNIRDDTREIQGSADSPPFAIDEIATIIKSLNTRKAPGHDLIEVKMIKEAWPEMQVDIVEMLNGCLAQMLFPRQYKTALIRVLLKADDKDKSDPKSYRPISLLPVMGKILERAIAGRLKLLVNNHPRSAERQYGFRIGKSTEDAILELHRIVGETRGKYAVGLLFDISGAFDNVWWPSILANLKDRDCPKNLYGLVRSYLEDRSANIIGAEKSLEKNITKGCPQGSVLGPLFWNLIFDEAIEITGRSGNGSIAFADDLIVVVSADSRSGIETKANEVTRELSEWCKRQKLQISQTKTEMILLKGFLDIKRPPIVKIGDKSLKMNSKVRYLGVHFGTRLNVTPHVDYITIKTRNIFSGLVKLAKAHWGLNTKIIRILYKGLVLAILCYAAAGWAGKLNLHHHRKLRSAQRQSLLAITRAYRTTSNSALTVLAAEPPIHQVIRQRVTYYYLRKNLEFQIGNIHCTPSTQPITENKTTTIKNRIRDETIKTWQSEWDTSEQGGVTRAFFRNMSKSMQLVNIGISHNAAQIITGHGRIKSTLHRLKLSESDQCRCGQPDTVEHIVYHCKEDEAERKELQEKIRGEGVALPCTLEELAQERTLGHLCKFAEAVIKKREEIERRQSNT</sequence>
<keyword evidence="3" id="KW-1185">Reference proteome</keyword>
<dbReference type="CDD" id="cd01650">
    <property type="entry name" value="RT_nLTR_like"/>
    <property type="match status" value="1"/>
</dbReference>
<dbReference type="Pfam" id="PF00078">
    <property type="entry name" value="RVT_1"/>
    <property type="match status" value="1"/>
</dbReference>
<dbReference type="SUPFAM" id="SSF56219">
    <property type="entry name" value="DNase I-like"/>
    <property type="match status" value="1"/>
</dbReference>
<dbReference type="GO" id="GO:0003824">
    <property type="term" value="F:catalytic activity"/>
    <property type="evidence" value="ECO:0007669"/>
    <property type="project" value="InterPro"/>
</dbReference>
<gene>
    <name evidence="2" type="ORF">QLX08_011540</name>
</gene>
<dbReference type="PANTHER" id="PTHR19446">
    <property type="entry name" value="REVERSE TRANSCRIPTASES"/>
    <property type="match status" value="1"/>
</dbReference>
<proteinExistence type="predicted"/>
<dbReference type="SUPFAM" id="SSF56672">
    <property type="entry name" value="DNA/RNA polymerases"/>
    <property type="match status" value="1"/>
</dbReference>
<accession>A0AAW0Z7W4</accession>
<dbReference type="Proteomes" id="UP001432146">
    <property type="component" value="Unassembled WGS sequence"/>
</dbReference>
<feature type="domain" description="Reverse transcriptase" evidence="1">
    <location>
        <begin position="506"/>
        <end position="776"/>
    </location>
</feature>
<dbReference type="CDD" id="cd09077">
    <property type="entry name" value="R1-I-EN"/>
    <property type="match status" value="1"/>
</dbReference>
<dbReference type="EMBL" id="JAWNGG020000425">
    <property type="protein sequence ID" value="KAK9293552.1"/>
    <property type="molecule type" value="Genomic_DNA"/>
</dbReference>
<organism evidence="2 3">
    <name type="scientific">Tetragonisca angustula</name>
    <dbReference type="NCBI Taxonomy" id="166442"/>
    <lineage>
        <taxon>Eukaryota</taxon>
        <taxon>Metazoa</taxon>
        <taxon>Ecdysozoa</taxon>
        <taxon>Arthropoda</taxon>
        <taxon>Hexapoda</taxon>
        <taxon>Insecta</taxon>
        <taxon>Pterygota</taxon>
        <taxon>Neoptera</taxon>
        <taxon>Endopterygota</taxon>
        <taxon>Hymenoptera</taxon>
        <taxon>Apocrita</taxon>
        <taxon>Aculeata</taxon>
        <taxon>Apoidea</taxon>
        <taxon>Anthophila</taxon>
        <taxon>Apidae</taxon>
        <taxon>Tetragonisca</taxon>
    </lineage>
</organism>
<dbReference type="Pfam" id="PF14529">
    <property type="entry name" value="Exo_endo_phos_2"/>
    <property type="match status" value="1"/>
</dbReference>